<evidence type="ECO:0000256" key="2">
    <source>
        <dbReference type="ARBA" id="ARBA00022679"/>
    </source>
</evidence>
<accession>A0A8T9MW84</accession>
<dbReference type="AlphaFoldDB" id="A0A8T9MW84"/>
<dbReference type="Gene3D" id="3.40.50.2000">
    <property type="entry name" value="Glycogen Phosphorylase B"/>
    <property type="match status" value="2"/>
</dbReference>
<keyword evidence="2" id="KW-0808">Transferase</keyword>
<dbReference type="KEGG" id="ckh:LVJ77_11210"/>
<dbReference type="InterPro" id="IPR002201">
    <property type="entry name" value="Glyco_trans_9"/>
</dbReference>
<dbReference type="EMBL" id="CP091521">
    <property type="protein sequence ID" value="UOP04726.2"/>
    <property type="molecule type" value="Genomic_DNA"/>
</dbReference>
<reference evidence="3" key="2">
    <citation type="submission" date="2024-09" db="EMBL/GenBank/DDBJ databases">
        <authorList>
            <person name="Veyrier F.J."/>
        </authorList>
    </citation>
    <scope>NUCLEOTIDE SEQUENCE</scope>
    <source>
        <strain evidence="3">17694</strain>
    </source>
</reference>
<dbReference type="GO" id="GO:0005829">
    <property type="term" value="C:cytosol"/>
    <property type="evidence" value="ECO:0007669"/>
    <property type="project" value="TreeGrafter"/>
</dbReference>
<evidence type="ECO:0000313" key="4">
    <source>
        <dbReference type="Proteomes" id="UP000831534"/>
    </source>
</evidence>
<evidence type="ECO:0000313" key="3">
    <source>
        <dbReference type="EMBL" id="UOP04726.2"/>
    </source>
</evidence>
<name>A0A8T9MW84_9NEIS</name>
<dbReference type="Proteomes" id="UP000831534">
    <property type="component" value="Chromosome"/>
</dbReference>
<dbReference type="GO" id="GO:0008713">
    <property type="term" value="F:ADP-heptose-lipopolysaccharide heptosyltransferase activity"/>
    <property type="evidence" value="ECO:0007669"/>
    <property type="project" value="TreeGrafter"/>
</dbReference>
<dbReference type="CDD" id="cd03789">
    <property type="entry name" value="GT9_LPS_heptosyltransferase"/>
    <property type="match status" value="1"/>
</dbReference>
<gene>
    <name evidence="3" type="ORF">LVJ77_11210</name>
</gene>
<proteinExistence type="predicted"/>
<keyword evidence="4" id="KW-1185">Reference proteome</keyword>
<dbReference type="GO" id="GO:0009244">
    <property type="term" value="P:lipopolysaccharide core region biosynthetic process"/>
    <property type="evidence" value="ECO:0007669"/>
    <property type="project" value="TreeGrafter"/>
</dbReference>
<reference evidence="3" key="1">
    <citation type="journal article" date="2022" name="Res Sq">
        <title>Evolution of multicellular longitudinally dividing oral cavity symbionts (Neisseriaceae).</title>
        <authorList>
            <person name="Nyongesa S."/>
            <person name="Weber P."/>
            <person name="Bernet E."/>
            <person name="Pullido F."/>
            <person name="Nieckarz M."/>
            <person name="Delaby M."/>
            <person name="Nieves C."/>
            <person name="Viehboeck T."/>
            <person name="Krause N."/>
            <person name="Rivera-Millot A."/>
            <person name="Nakamura A."/>
            <person name="Vischer N."/>
            <person name="VanNieuwenhze M."/>
            <person name="Brun Y."/>
            <person name="Cava F."/>
            <person name="Bulgheresi S."/>
            <person name="Veyrier F."/>
        </authorList>
    </citation>
    <scope>NUCLEOTIDE SEQUENCE</scope>
    <source>
        <strain evidence="3">17694</strain>
    </source>
</reference>
<dbReference type="RefSeq" id="WP_034334490.1">
    <property type="nucleotide sequence ID" value="NZ_CP091521.1"/>
</dbReference>
<sequence length="347" mass="39417">MSRAKLLFKSLKARLQTLRLKWGKRLLDRPPPPAPSDRIRSILFLRQDGKIGDAVVSSFVFREIKQARPDIRIGVLCNNGNRRLFAPHPHIDALYHARPKNLWDYWRTGRQLRGRYDAVIDPTVLLRNRDLLLLRLLAAPLTVGYGKADYRLFSRNIDADGLHFAEVYRRALECCGIACADTRHDLPHDAAVAARIENFLQTHGITDFTAVNFFGASRSRRFNDRQIRAFLTMFADEFPQRRFVLLGAPPFNAQLSALPLPNNVVCYPANDVLETAELIRRAEKLVSPDTAAVHLADAFGTPQIAFYREDPQNFAHWRPQSPDAKILFYKNNIGKISPATLSAALRV</sequence>
<evidence type="ECO:0000256" key="1">
    <source>
        <dbReference type="ARBA" id="ARBA00022676"/>
    </source>
</evidence>
<keyword evidence="1" id="KW-0328">Glycosyltransferase</keyword>
<dbReference type="SUPFAM" id="SSF53756">
    <property type="entry name" value="UDP-Glycosyltransferase/glycogen phosphorylase"/>
    <property type="match status" value="1"/>
</dbReference>
<dbReference type="PANTHER" id="PTHR30160">
    <property type="entry name" value="TETRAACYLDISACCHARIDE 4'-KINASE-RELATED"/>
    <property type="match status" value="1"/>
</dbReference>
<dbReference type="Pfam" id="PF01075">
    <property type="entry name" value="Glyco_transf_9"/>
    <property type="match status" value="1"/>
</dbReference>
<organism evidence="3 4">
    <name type="scientific">Conchiformibius kuhniae</name>
    <dbReference type="NCBI Taxonomy" id="211502"/>
    <lineage>
        <taxon>Bacteria</taxon>
        <taxon>Pseudomonadati</taxon>
        <taxon>Pseudomonadota</taxon>
        <taxon>Betaproteobacteria</taxon>
        <taxon>Neisseriales</taxon>
        <taxon>Neisseriaceae</taxon>
        <taxon>Conchiformibius</taxon>
    </lineage>
</organism>
<protein>
    <submittedName>
        <fullName evidence="3">Glycosyltransferase family 9 protein</fullName>
    </submittedName>
</protein>
<dbReference type="InterPro" id="IPR051199">
    <property type="entry name" value="LPS_LOS_Heptosyltrfase"/>
</dbReference>